<reference evidence="1" key="1">
    <citation type="submission" date="2021-01" db="EMBL/GenBank/DDBJ databases">
        <authorList>
            <person name="Corre E."/>
            <person name="Pelletier E."/>
            <person name="Niang G."/>
            <person name="Scheremetjew M."/>
            <person name="Finn R."/>
            <person name="Kale V."/>
            <person name="Holt S."/>
            <person name="Cochrane G."/>
            <person name="Meng A."/>
            <person name="Brown T."/>
            <person name="Cohen L."/>
        </authorList>
    </citation>
    <scope>NUCLEOTIDE SEQUENCE</scope>
</reference>
<gene>
    <name evidence="1" type="ORF">NSCI0253_LOCUS37111</name>
</gene>
<accession>A0A7S1AS87</accession>
<dbReference type="AlphaFoldDB" id="A0A7S1AS87"/>
<name>A0A7S1AS87_NOCSC</name>
<sequence>MEYVRLNFRDEETQEFLKEGQRASEPALWMHWLHCGTLSAKCSCEVLELDSEGFRTILFAHDRSLSFLSRYALLFHEHMSHTKDWATDLWNQNVLESLAEAAEGRKLHLADRGLRNSFRFLRMNRTVSQGKVT</sequence>
<protein>
    <recommendedName>
        <fullName evidence="2">Cyclic nucleotide-binding domain-containing protein</fullName>
    </recommendedName>
</protein>
<evidence type="ECO:0000313" key="1">
    <source>
        <dbReference type="EMBL" id="CAD8862756.1"/>
    </source>
</evidence>
<dbReference type="EMBL" id="HBFQ01052034">
    <property type="protein sequence ID" value="CAD8862756.1"/>
    <property type="molecule type" value="Transcribed_RNA"/>
</dbReference>
<evidence type="ECO:0008006" key="2">
    <source>
        <dbReference type="Google" id="ProtNLM"/>
    </source>
</evidence>
<organism evidence="1">
    <name type="scientific">Noctiluca scintillans</name>
    <name type="common">Sea sparkle</name>
    <name type="synonym">Red tide dinoflagellate</name>
    <dbReference type="NCBI Taxonomy" id="2966"/>
    <lineage>
        <taxon>Eukaryota</taxon>
        <taxon>Sar</taxon>
        <taxon>Alveolata</taxon>
        <taxon>Dinophyceae</taxon>
        <taxon>Noctilucales</taxon>
        <taxon>Noctilucaceae</taxon>
        <taxon>Noctiluca</taxon>
    </lineage>
</organism>
<proteinExistence type="predicted"/>